<dbReference type="STRING" id="1280847.SAMN04488036_101345"/>
<evidence type="ECO:0000313" key="2">
    <source>
        <dbReference type="Proteomes" id="UP000198851"/>
    </source>
</evidence>
<evidence type="ECO:0008006" key="3">
    <source>
        <dbReference type="Google" id="ProtNLM"/>
    </source>
</evidence>
<name>A0A1I4AF97_9RHOB</name>
<reference evidence="2" key="1">
    <citation type="submission" date="2016-10" db="EMBL/GenBank/DDBJ databases">
        <authorList>
            <person name="Varghese N."/>
            <person name="Submissions S."/>
        </authorList>
    </citation>
    <scope>NUCLEOTIDE SEQUENCE [LARGE SCALE GENOMIC DNA]</scope>
    <source>
        <strain evidence="2">DSM 28453</strain>
    </source>
</reference>
<dbReference type="Proteomes" id="UP000198851">
    <property type="component" value="Unassembled WGS sequence"/>
</dbReference>
<dbReference type="Gene3D" id="2.30.30.830">
    <property type="match status" value="1"/>
</dbReference>
<evidence type="ECO:0000313" key="1">
    <source>
        <dbReference type="EMBL" id="SFK55014.1"/>
    </source>
</evidence>
<dbReference type="EMBL" id="FOSZ01000001">
    <property type="protein sequence ID" value="SFK55014.1"/>
    <property type="molecule type" value="Genomic_DNA"/>
</dbReference>
<dbReference type="AlphaFoldDB" id="A0A1I4AF97"/>
<sequence>MSNVKTPKHVADTATSKGVLKQRPRLTLLGVMGSKAAPRAILMTTSGRTLRVKIGDNTPGGKVAAIGDDTIVLQGGGRTTTLQIPG</sequence>
<keyword evidence="2" id="KW-1185">Reference proteome</keyword>
<dbReference type="RefSeq" id="WP_093319476.1">
    <property type="nucleotide sequence ID" value="NZ_FOSZ01000001.1"/>
</dbReference>
<accession>A0A1I4AF97</accession>
<protein>
    <recommendedName>
        <fullName evidence="3">Type IV pilus biogenesis protein PilP</fullName>
    </recommendedName>
</protein>
<dbReference type="OrthoDB" id="7864572at2"/>
<organism evidence="1 2">
    <name type="scientific">Shimia haliotis</name>
    <dbReference type="NCBI Taxonomy" id="1280847"/>
    <lineage>
        <taxon>Bacteria</taxon>
        <taxon>Pseudomonadati</taxon>
        <taxon>Pseudomonadota</taxon>
        <taxon>Alphaproteobacteria</taxon>
        <taxon>Rhodobacterales</taxon>
        <taxon>Roseobacteraceae</taxon>
    </lineage>
</organism>
<proteinExistence type="predicted"/>
<gene>
    <name evidence="1" type="ORF">SAMN04488036_101345</name>
</gene>